<protein>
    <submittedName>
        <fullName evidence="5">Extracellular solute-binding proteins, family 3 protein</fullName>
    </submittedName>
</protein>
<feature type="chain" id="PRO_5002637136" evidence="3">
    <location>
        <begin position="20"/>
        <end position="281"/>
    </location>
</feature>
<accession>A1S4H1</accession>
<feature type="signal peptide" evidence="3">
    <location>
        <begin position="1"/>
        <end position="19"/>
    </location>
</feature>
<gene>
    <name evidence="5" type="ordered locus">Sama_1070</name>
</gene>
<dbReference type="Gene3D" id="3.40.190.10">
    <property type="entry name" value="Periplasmic binding protein-like II"/>
    <property type="match status" value="2"/>
</dbReference>
<sequence>MQAVKIGLVLILFSWPTFAVQTQTICQAPLHVAYNDWPPYSWSDEVGEPLGLDVDLLKAFARRVGCVLEFDKMPARRSHQLMHLGKVDIMMGASKTAEREEYAHFSVPYRLEQVGLFSIDNGGVVSLGSWQQVLDSSLKLLVPQAGWYGEAYESSKRSLAMHNQLVESPDLLKSVQMLSRGRAELAIGDALSLPFIASQHEKVHLFRHPLRLTESDIHLMFSRATFDEARVRAFNDAIRGAAEDGEIASLLLKWEQISLSRIEGVSQKSRGSDEPIWILAD</sequence>
<dbReference type="KEGG" id="saz:Sama_1070"/>
<dbReference type="Proteomes" id="UP000009175">
    <property type="component" value="Chromosome"/>
</dbReference>
<evidence type="ECO:0000259" key="4">
    <source>
        <dbReference type="SMART" id="SM00062"/>
    </source>
</evidence>
<dbReference type="EMBL" id="CP000507">
    <property type="protein sequence ID" value="ABL99277.1"/>
    <property type="molecule type" value="Genomic_DNA"/>
</dbReference>
<dbReference type="HOGENOM" id="CLU_064076_4_0_6"/>
<feature type="domain" description="Solute-binding protein family 3/N-terminal" evidence="4">
    <location>
        <begin position="29"/>
        <end position="258"/>
    </location>
</feature>
<evidence type="ECO:0000256" key="2">
    <source>
        <dbReference type="ARBA" id="ARBA00022729"/>
    </source>
</evidence>
<dbReference type="SUPFAM" id="SSF53850">
    <property type="entry name" value="Periplasmic binding protein-like II"/>
    <property type="match status" value="1"/>
</dbReference>
<dbReference type="eggNOG" id="COG0834">
    <property type="taxonomic scope" value="Bacteria"/>
</dbReference>
<dbReference type="STRING" id="326297.Sama_1070"/>
<proteinExistence type="inferred from homology"/>
<evidence type="ECO:0000256" key="1">
    <source>
        <dbReference type="ARBA" id="ARBA00010333"/>
    </source>
</evidence>
<keyword evidence="2 3" id="KW-0732">Signal</keyword>
<dbReference type="InterPro" id="IPR001638">
    <property type="entry name" value="Solute-binding_3/MltF_N"/>
</dbReference>
<dbReference type="PANTHER" id="PTHR35936:SF20">
    <property type="entry name" value="ABC TRANSPORTER ARGININE-BINDING PROTEIN 2-RELATED"/>
    <property type="match status" value="1"/>
</dbReference>
<comment type="similarity">
    <text evidence="1">Belongs to the bacterial solute-binding protein 3 family.</text>
</comment>
<organism evidence="5 6">
    <name type="scientific">Shewanella amazonensis (strain ATCC BAA-1098 / SB2B)</name>
    <dbReference type="NCBI Taxonomy" id="326297"/>
    <lineage>
        <taxon>Bacteria</taxon>
        <taxon>Pseudomonadati</taxon>
        <taxon>Pseudomonadota</taxon>
        <taxon>Gammaproteobacteria</taxon>
        <taxon>Alteromonadales</taxon>
        <taxon>Shewanellaceae</taxon>
        <taxon>Shewanella</taxon>
    </lineage>
</organism>
<dbReference type="RefSeq" id="WP_011759186.1">
    <property type="nucleotide sequence ID" value="NC_008700.1"/>
</dbReference>
<reference evidence="5 6" key="1">
    <citation type="submission" date="2006-12" db="EMBL/GenBank/DDBJ databases">
        <title>Complete sequence of Shewanella amazonensis SB2B.</title>
        <authorList>
            <consortium name="US DOE Joint Genome Institute"/>
            <person name="Copeland A."/>
            <person name="Lucas S."/>
            <person name="Lapidus A."/>
            <person name="Barry K."/>
            <person name="Detter J.C."/>
            <person name="Glavina del Rio T."/>
            <person name="Hammon N."/>
            <person name="Israni S."/>
            <person name="Dalin E."/>
            <person name="Tice H."/>
            <person name="Pitluck S."/>
            <person name="Munk A.C."/>
            <person name="Brettin T."/>
            <person name="Bruce D."/>
            <person name="Han C."/>
            <person name="Tapia R."/>
            <person name="Gilna P."/>
            <person name="Schmutz J."/>
            <person name="Larimer F."/>
            <person name="Land M."/>
            <person name="Hauser L."/>
            <person name="Kyrpides N."/>
            <person name="Mikhailova N."/>
            <person name="Fredrickson J."/>
            <person name="Richardson P."/>
        </authorList>
    </citation>
    <scope>NUCLEOTIDE SEQUENCE [LARGE SCALE GENOMIC DNA]</scope>
    <source>
        <strain evidence="6">ATCC BAA-1098 / SB2B</strain>
    </source>
</reference>
<evidence type="ECO:0000313" key="6">
    <source>
        <dbReference type="Proteomes" id="UP000009175"/>
    </source>
</evidence>
<dbReference type="SMART" id="SM00062">
    <property type="entry name" value="PBPb"/>
    <property type="match status" value="1"/>
</dbReference>
<dbReference type="AlphaFoldDB" id="A1S4H1"/>
<name>A1S4H1_SHEAM</name>
<evidence type="ECO:0000256" key="3">
    <source>
        <dbReference type="SAM" id="SignalP"/>
    </source>
</evidence>
<keyword evidence="6" id="KW-1185">Reference proteome</keyword>
<dbReference type="PANTHER" id="PTHR35936">
    <property type="entry name" value="MEMBRANE-BOUND LYTIC MUREIN TRANSGLYCOSYLASE F"/>
    <property type="match status" value="1"/>
</dbReference>
<evidence type="ECO:0000313" key="5">
    <source>
        <dbReference type="EMBL" id="ABL99277.1"/>
    </source>
</evidence>
<dbReference type="Pfam" id="PF00497">
    <property type="entry name" value="SBP_bac_3"/>
    <property type="match status" value="1"/>
</dbReference>